<comment type="caution">
    <text evidence="1">The sequence shown here is derived from an EMBL/GenBank/DDBJ whole genome shotgun (WGS) entry which is preliminary data.</text>
</comment>
<dbReference type="EMBL" id="JADEVV010000004">
    <property type="protein sequence ID" value="MBE9252716.1"/>
    <property type="molecule type" value="Genomic_DNA"/>
</dbReference>
<dbReference type="Proteomes" id="UP000658720">
    <property type="component" value="Unassembled WGS sequence"/>
</dbReference>
<protein>
    <submittedName>
        <fullName evidence="1">Uncharacterized protein</fullName>
    </submittedName>
</protein>
<reference evidence="1 2" key="1">
    <citation type="submission" date="2020-10" db="EMBL/GenBank/DDBJ databases">
        <authorList>
            <person name="Castelo-Branco R."/>
            <person name="Eusebio N."/>
            <person name="Adriana R."/>
            <person name="Vieira A."/>
            <person name="Brugerolle De Fraissinette N."/>
            <person name="Rezende De Castro R."/>
            <person name="Schneider M.P."/>
            <person name="Vasconcelos V."/>
            <person name="Leao P.N."/>
        </authorList>
    </citation>
    <scope>NUCLEOTIDE SEQUENCE [LARGE SCALE GENOMIC DNA]</scope>
    <source>
        <strain evidence="1 2">LEGE 00031</strain>
    </source>
</reference>
<keyword evidence="2" id="KW-1185">Reference proteome</keyword>
<evidence type="ECO:0000313" key="1">
    <source>
        <dbReference type="EMBL" id="MBE9252716.1"/>
    </source>
</evidence>
<evidence type="ECO:0000313" key="2">
    <source>
        <dbReference type="Proteomes" id="UP000658720"/>
    </source>
</evidence>
<accession>A0ABR9VNS1</accession>
<gene>
    <name evidence="1" type="ORF">IQ217_02380</name>
</gene>
<organism evidence="1 2">
    <name type="scientific">Synechocystis salina LEGE 00031</name>
    <dbReference type="NCBI Taxonomy" id="1828736"/>
    <lineage>
        <taxon>Bacteria</taxon>
        <taxon>Bacillati</taxon>
        <taxon>Cyanobacteriota</taxon>
        <taxon>Cyanophyceae</taxon>
        <taxon>Synechococcales</taxon>
        <taxon>Merismopediaceae</taxon>
        <taxon>Synechocystis</taxon>
    </lineage>
</organism>
<dbReference type="RefSeq" id="WP_194018779.1">
    <property type="nucleotide sequence ID" value="NZ_JADEVV010000004.1"/>
</dbReference>
<name>A0ABR9VNS1_9SYNC</name>
<sequence length="112" mass="11857">MAKPLPTDLFPGFELLETTDTPTAPSIAIPLSALEGLTAMEADPATGDGREVMLSLLSALHVNYTTLPTPSARMQVTRGEAITGDTTRRVDFNVSIAVQIPTSTYQVLAEPA</sequence>
<proteinExistence type="predicted"/>